<name>A0ABZ0SKJ0_9MICO</name>
<dbReference type="InterPro" id="IPR029033">
    <property type="entry name" value="His_PPase_superfam"/>
</dbReference>
<organism evidence="1 2">
    <name type="scientific">Microbacterium rhizosphaerae</name>
    <dbReference type="NCBI Taxonomy" id="1678237"/>
    <lineage>
        <taxon>Bacteria</taxon>
        <taxon>Bacillati</taxon>
        <taxon>Actinomycetota</taxon>
        <taxon>Actinomycetes</taxon>
        <taxon>Micrococcales</taxon>
        <taxon>Microbacteriaceae</taxon>
        <taxon>Microbacterium</taxon>
    </lineage>
</organism>
<dbReference type="CDD" id="cd07067">
    <property type="entry name" value="HP_PGM_like"/>
    <property type="match status" value="1"/>
</dbReference>
<proteinExistence type="predicted"/>
<dbReference type="SUPFAM" id="SSF53254">
    <property type="entry name" value="Phosphoglycerate mutase-like"/>
    <property type="match status" value="1"/>
</dbReference>
<dbReference type="Proteomes" id="UP001323798">
    <property type="component" value="Chromosome"/>
</dbReference>
<evidence type="ECO:0000313" key="1">
    <source>
        <dbReference type="EMBL" id="WPR88669.1"/>
    </source>
</evidence>
<keyword evidence="2" id="KW-1185">Reference proteome</keyword>
<gene>
    <name evidence="1" type="ORF">SM116_12925</name>
</gene>
<dbReference type="PANTHER" id="PTHR47623">
    <property type="entry name" value="OS09G0287300 PROTEIN"/>
    <property type="match status" value="1"/>
</dbReference>
<dbReference type="InterPro" id="IPR013078">
    <property type="entry name" value="His_Pase_superF_clade-1"/>
</dbReference>
<dbReference type="RefSeq" id="WP_320941388.1">
    <property type="nucleotide sequence ID" value="NZ_BAABEU010000006.1"/>
</dbReference>
<dbReference type="EMBL" id="CP139368">
    <property type="protein sequence ID" value="WPR88669.1"/>
    <property type="molecule type" value="Genomic_DNA"/>
</dbReference>
<evidence type="ECO:0000313" key="2">
    <source>
        <dbReference type="Proteomes" id="UP001323798"/>
    </source>
</evidence>
<dbReference type="SMART" id="SM00855">
    <property type="entry name" value="PGAM"/>
    <property type="match status" value="1"/>
</dbReference>
<accession>A0ABZ0SKJ0</accession>
<dbReference type="Pfam" id="PF00300">
    <property type="entry name" value="His_Phos_1"/>
    <property type="match status" value="1"/>
</dbReference>
<protein>
    <submittedName>
        <fullName evidence="1">Histidine phosphatase family protein</fullName>
    </submittedName>
</protein>
<dbReference type="PANTHER" id="PTHR47623:SF1">
    <property type="entry name" value="OS09G0287300 PROTEIN"/>
    <property type="match status" value="1"/>
</dbReference>
<sequence length="161" mass="17287">MIRLALVRHAKSDWSSPGLADHDRPLNERGERDAPVMAARLAGEGFAPDVIVSSTALRARTTAQAFADEFGMPVDLQRRLYAASGSTLLTAVSDAGAAGSASVILVAHNPGITDLAYALSQERIQRMPTCAIARFAWDLGTQEWSAIDSVEPVEWSLDVPR</sequence>
<reference evidence="1 2" key="1">
    <citation type="submission" date="2023-11" db="EMBL/GenBank/DDBJ databases">
        <title>Genome sequence of Microbacterium rhizosphaerae KACC 19337.</title>
        <authorList>
            <person name="Choi H."/>
            <person name="Kim S."/>
            <person name="Kim Y."/>
            <person name="Kwon S.-W."/>
            <person name="Heo J."/>
        </authorList>
    </citation>
    <scope>NUCLEOTIDE SEQUENCE [LARGE SCALE GENOMIC DNA]</scope>
    <source>
        <strain evidence="1 2">KACC 19337</strain>
    </source>
</reference>
<dbReference type="Gene3D" id="3.40.50.1240">
    <property type="entry name" value="Phosphoglycerate mutase-like"/>
    <property type="match status" value="1"/>
</dbReference>